<reference evidence="3" key="1">
    <citation type="submission" date="2019-02" db="EMBL/GenBank/DDBJ databases">
        <authorList>
            <person name="Gruber-Vodicka R. H."/>
            <person name="Seah K. B. B."/>
        </authorList>
    </citation>
    <scope>NUCLEOTIDE SEQUENCE</scope>
    <source>
        <strain evidence="3">BECK_SA2B12</strain>
        <strain evidence="2">BECK_SA2B15</strain>
        <strain evidence="1">BECK_SA2B20</strain>
    </source>
</reference>
<accession>A0A450VP30</accession>
<evidence type="ECO:0000313" key="3">
    <source>
        <dbReference type="EMBL" id="VFK06564.1"/>
    </source>
</evidence>
<evidence type="ECO:0000313" key="1">
    <source>
        <dbReference type="EMBL" id="VFK03548.1"/>
    </source>
</evidence>
<organism evidence="3">
    <name type="scientific">Candidatus Kentrum eta</name>
    <dbReference type="NCBI Taxonomy" id="2126337"/>
    <lineage>
        <taxon>Bacteria</taxon>
        <taxon>Pseudomonadati</taxon>
        <taxon>Pseudomonadota</taxon>
        <taxon>Gammaproteobacteria</taxon>
        <taxon>Candidatus Kentrum</taxon>
    </lineage>
</organism>
<proteinExistence type="predicted"/>
<sequence length="86" mass="9226">MTKKSFRTFWFRLCLDWELGSGSPAALSSPAGACLAGRQGALQEDFGLLIATLDPIQLGKVVEAGEGIGMFLAQFPFRQFEGSAGR</sequence>
<dbReference type="EMBL" id="CAADFG010000362">
    <property type="protein sequence ID" value="VFK03884.1"/>
    <property type="molecule type" value="Genomic_DNA"/>
</dbReference>
<name>A0A450VP30_9GAMM</name>
<gene>
    <name evidence="2" type="ORF">BECKH772A_GA0070896_103623</name>
    <name evidence="1" type="ORF">BECKH772B_GA0070898_103623</name>
    <name evidence="3" type="ORF">BECKH772C_GA0070978_103583</name>
</gene>
<evidence type="ECO:0000313" key="2">
    <source>
        <dbReference type="EMBL" id="VFK03884.1"/>
    </source>
</evidence>
<protein>
    <submittedName>
        <fullName evidence="3">Uncharacterized protein</fullName>
    </submittedName>
</protein>
<dbReference type="EMBL" id="CAADFJ010000358">
    <property type="protein sequence ID" value="VFK06564.1"/>
    <property type="molecule type" value="Genomic_DNA"/>
</dbReference>
<dbReference type="EMBL" id="CAADFI010000362">
    <property type="protein sequence ID" value="VFK03548.1"/>
    <property type="molecule type" value="Genomic_DNA"/>
</dbReference>
<dbReference type="AlphaFoldDB" id="A0A450VP30"/>